<gene>
    <name evidence="9 14" type="primary">era</name>
    <name evidence="14" type="ORF">MHPYR_180137</name>
</gene>
<dbReference type="Gene3D" id="3.40.50.300">
    <property type="entry name" value="P-loop containing nucleotide triphosphate hydrolases"/>
    <property type="match status" value="1"/>
</dbReference>
<reference evidence="14" key="1">
    <citation type="submission" date="2016-03" db="EMBL/GenBank/DDBJ databases">
        <authorList>
            <person name="Ploux O."/>
        </authorList>
    </citation>
    <scope>NUCLEOTIDE SEQUENCE</scope>
    <source>
        <strain evidence="14">UC10</strain>
    </source>
</reference>
<dbReference type="CDD" id="cd04163">
    <property type="entry name" value="Era"/>
    <property type="match status" value="1"/>
</dbReference>
<dbReference type="InterPro" id="IPR005225">
    <property type="entry name" value="Small_GTP-bd"/>
</dbReference>
<comment type="subcellular location">
    <subcellularLocation>
        <location evidence="9">Cell envelope</location>
    </subcellularLocation>
    <subcellularLocation>
        <location evidence="9">Secreted</location>
        <location evidence="9">Cell wall</location>
    </subcellularLocation>
</comment>
<keyword evidence="7 9" id="KW-0342">GTP-binding</keyword>
<accession>A0A1Y5PCV0</accession>
<organism evidence="14">
    <name type="scientific">uncultured Mycobacterium sp</name>
    <dbReference type="NCBI Taxonomy" id="171292"/>
    <lineage>
        <taxon>Bacteria</taxon>
        <taxon>Bacillati</taxon>
        <taxon>Actinomycetota</taxon>
        <taxon>Actinomycetes</taxon>
        <taxon>Mycobacteriales</taxon>
        <taxon>Mycobacteriaceae</taxon>
        <taxon>Mycobacterium</taxon>
        <taxon>environmental samples</taxon>
    </lineage>
</organism>
<feature type="binding site" evidence="9">
    <location>
        <begin position="60"/>
        <end position="64"/>
    </location>
    <ligand>
        <name>GTP</name>
        <dbReference type="ChEBI" id="CHEBI:37565"/>
    </ligand>
</feature>
<keyword evidence="5 9" id="KW-0547">Nucleotide-binding</keyword>
<feature type="binding site" evidence="9">
    <location>
        <begin position="124"/>
        <end position="127"/>
    </location>
    <ligand>
        <name>GTP</name>
        <dbReference type="ChEBI" id="CHEBI:37565"/>
    </ligand>
</feature>
<feature type="region of interest" description="G1" evidence="10">
    <location>
        <begin position="13"/>
        <end position="20"/>
    </location>
</feature>
<evidence type="ECO:0000256" key="10">
    <source>
        <dbReference type="PROSITE-ProRule" id="PRU01050"/>
    </source>
</evidence>
<evidence type="ECO:0000256" key="11">
    <source>
        <dbReference type="RuleBase" id="RU003761"/>
    </source>
</evidence>
<dbReference type="PRINTS" id="PR00326">
    <property type="entry name" value="GTP1OBG"/>
</dbReference>
<comment type="subunit">
    <text evidence="9">Monomer.</text>
</comment>
<keyword evidence="4 9" id="KW-0964">Secreted</keyword>
<dbReference type="InterPro" id="IPR009019">
    <property type="entry name" value="KH_sf_prok-type"/>
</dbReference>
<dbReference type="InterPro" id="IPR005662">
    <property type="entry name" value="GTPase_Era-like"/>
</dbReference>
<dbReference type="GO" id="GO:0003924">
    <property type="term" value="F:GTPase activity"/>
    <property type="evidence" value="ECO:0007669"/>
    <property type="project" value="UniProtKB-UniRule"/>
</dbReference>
<dbReference type="NCBIfam" id="NF000908">
    <property type="entry name" value="PRK00089.1"/>
    <property type="match status" value="1"/>
</dbReference>
<dbReference type="Pfam" id="PF07650">
    <property type="entry name" value="KH_2"/>
    <property type="match status" value="1"/>
</dbReference>
<dbReference type="PANTHER" id="PTHR42698">
    <property type="entry name" value="GTPASE ERA"/>
    <property type="match status" value="1"/>
</dbReference>
<keyword evidence="3 9" id="KW-0134">Cell wall</keyword>
<evidence type="ECO:0000256" key="2">
    <source>
        <dbReference type="ARBA" id="ARBA00020484"/>
    </source>
</evidence>
<dbReference type="PANTHER" id="PTHR42698:SF1">
    <property type="entry name" value="GTPASE ERA, MITOCHONDRIAL"/>
    <property type="match status" value="1"/>
</dbReference>
<dbReference type="NCBIfam" id="TIGR00436">
    <property type="entry name" value="era"/>
    <property type="match status" value="1"/>
</dbReference>
<dbReference type="GO" id="GO:0005525">
    <property type="term" value="F:GTP binding"/>
    <property type="evidence" value="ECO:0007669"/>
    <property type="project" value="UniProtKB-UniRule"/>
</dbReference>
<evidence type="ECO:0000313" key="14">
    <source>
        <dbReference type="EMBL" id="SBS73951.1"/>
    </source>
</evidence>
<comment type="similarity">
    <text evidence="1 9 10 11">Belongs to the TRAFAC class TrmE-Era-EngA-EngB-Septin-like GTPase superfamily. Era GTPase family.</text>
</comment>
<dbReference type="AlphaFoldDB" id="A0A1Y5PCV0"/>
<evidence type="ECO:0000256" key="1">
    <source>
        <dbReference type="ARBA" id="ARBA00007921"/>
    </source>
</evidence>
<protein>
    <recommendedName>
        <fullName evidence="2 9">GTPase Era</fullName>
    </recommendedName>
</protein>
<dbReference type="Gene3D" id="3.30.300.20">
    <property type="match status" value="1"/>
</dbReference>
<dbReference type="GO" id="GO:0019843">
    <property type="term" value="F:rRNA binding"/>
    <property type="evidence" value="ECO:0007669"/>
    <property type="project" value="TreeGrafter"/>
</dbReference>
<dbReference type="InterPro" id="IPR003593">
    <property type="entry name" value="AAA+_ATPase"/>
</dbReference>
<evidence type="ECO:0000256" key="4">
    <source>
        <dbReference type="ARBA" id="ARBA00022525"/>
    </source>
</evidence>
<evidence type="ECO:0000256" key="7">
    <source>
        <dbReference type="ARBA" id="ARBA00023134"/>
    </source>
</evidence>
<dbReference type="CDD" id="cd22534">
    <property type="entry name" value="KH-II_Era"/>
    <property type="match status" value="1"/>
</dbReference>
<dbReference type="InterPro" id="IPR027417">
    <property type="entry name" value="P-loop_NTPase"/>
</dbReference>
<feature type="region of interest" description="G4" evidence="10">
    <location>
        <begin position="124"/>
        <end position="127"/>
    </location>
</feature>
<feature type="binding site" evidence="9">
    <location>
        <begin position="13"/>
        <end position="20"/>
    </location>
    <ligand>
        <name>GTP</name>
        <dbReference type="ChEBI" id="CHEBI:37565"/>
    </ligand>
</feature>
<dbReference type="EMBL" id="FLQS01000010">
    <property type="protein sequence ID" value="SBS73951.1"/>
    <property type="molecule type" value="Genomic_DNA"/>
</dbReference>
<evidence type="ECO:0000256" key="8">
    <source>
        <dbReference type="ARBA" id="ARBA00058444"/>
    </source>
</evidence>
<dbReference type="InterPro" id="IPR004044">
    <property type="entry name" value="KH_dom_type_2"/>
</dbReference>
<dbReference type="PROSITE" id="PS50823">
    <property type="entry name" value="KH_TYPE_2"/>
    <property type="match status" value="1"/>
</dbReference>
<feature type="region of interest" description="G3" evidence="10">
    <location>
        <begin position="60"/>
        <end position="63"/>
    </location>
</feature>
<dbReference type="GO" id="GO:0030313">
    <property type="term" value="C:cell envelope"/>
    <property type="evidence" value="ECO:0007669"/>
    <property type="project" value="UniProtKB-SubCell"/>
</dbReference>
<dbReference type="InterPro" id="IPR030388">
    <property type="entry name" value="G_ERA_dom"/>
</dbReference>
<evidence type="ECO:0000256" key="6">
    <source>
        <dbReference type="ARBA" id="ARBA00022884"/>
    </source>
</evidence>
<dbReference type="GO" id="GO:0043024">
    <property type="term" value="F:ribosomal small subunit binding"/>
    <property type="evidence" value="ECO:0007669"/>
    <property type="project" value="TreeGrafter"/>
</dbReference>
<dbReference type="NCBIfam" id="TIGR00231">
    <property type="entry name" value="small_GTP"/>
    <property type="match status" value="1"/>
</dbReference>
<feature type="region of interest" description="G2" evidence="10">
    <location>
        <begin position="39"/>
        <end position="43"/>
    </location>
</feature>
<sequence>MSEFRSGFVCLVGRPNTGKSTLTNALVGAKVAITADQPQTTRHTIRGIVHRPDFQIVLVDTPGLHRPRTLLGKRLNDLVRDTYSEVDVIGLCIPADETIGPGDRWIYEQIRDVAPRTTLVVIVTKIDKVTKDRVAQQLMAVHELVGDTAAEIVPVSATRGDQVDVLTDVLAGQLPPGPAFYPDGELTDEPEETLMAELIREAALEGVRDELPHSLAVVIEEVESREGRDDLIDVRAILYVERDSQKGIVIGKGGARLKEVGTVARTQIEKLLGTKVYLDLRVKIAKNWQRDPKQLGRLGF</sequence>
<name>A0A1Y5PCV0_9MYCO</name>
<evidence type="ECO:0000256" key="5">
    <source>
        <dbReference type="ARBA" id="ARBA00022741"/>
    </source>
</evidence>
<dbReference type="GO" id="GO:0000028">
    <property type="term" value="P:ribosomal small subunit assembly"/>
    <property type="evidence" value="ECO:0007669"/>
    <property type="project" value="TreeGrafter"/>
</dbReference>
<proteinExistence type="inferred from homology"/>
<dbReference type="PROSITE" id="PS51713">
    <property type="entry name" value="G_ERA"/>
    <property type="match status" value="1"/>
</dbReference>
<keyword evidence="6 9" id="KW-0694">RNA-binding</keyword>
<feature type="region of interest" description="G5" evidence="10">
    <location>
        <begin position="155"/>
        <end position="157"/>
    </location>
</feature>
<dbReference type="SMART" id="SM00382">
    <property type="entry name" value="AAA"/>
    <property type="match status" value="1"/>
</dbReference>
<dbReference type="HAMAP" id="MF_00367">
    <property type="entry name" value="GTPase_Era"/>
    <property type="match status" value="1"/>
</dbReference>
<dbReference type="GO" id="GO:0005829">
    <property type="term" value="C:cytosol"/>
    <property type="evidence" value="ECO:0007669"/>
    <property type="project" value="TreeGrafter"/>
</dbReference>
<dbReference type="SUPFAM" id="SSF54814">
    <property type="entry name" value="Prokaryotic type KH domain (KH-domain type II)"/>
    <property type="match status" value="1"/>
</dbReference>
<comment type="function">
    <text evidence="8 9">Exhibits GTPase activity. Binds RNA but is probably not involved in ribosome assembly in mycobacteria.</text>
</comment>
<dbReference type="InterPro" id="IPR015946">
    <property type="entry name" value="KH_dom-like_a/b"/>
</dbReference>
<evidence type="ECO:0000256" key="3">
    <source>
        <dbReference type="ARBA" id="ARBA00022512"/>
    </source>
</evidence>
<dbReference type="SUPFAM" id="SSF52540">
    <property type="entry name" value="P-loop containing nucleoside triphosphate hydrolases"/>
    <property type="match status" value="1"/>
</dbReference>
<evidence type="ECO:0000259" key="13">
    <source>
        <dbReference type="PROSITE" id="PS51713"/>
    </source>
</evidence>
<feature type="domain" description="KH type-2" evidence="12">
    <location>
        <begin position="207"/>
        <end position="286"/>
    </location>
</feature>
<dbReference type="Pfam" id="PF01926">
    <property type="entry name" value="MMR_HSR1"/>
    <property type="match status" value="1"/>
</dbReference>
<dbReference type="InterPro" id="IPR006073">
    <property type="entry name" value="GTP-bd"/>
</dbReference>
<dbReference type="FunFam" id="3.30.300.20:FF:000003">
    <property type="entry name" value="GTPase Era"/>
    <property type="match status" value="1"/>
</dbReference>
<evidence type="ECO:0000259" key="12">
    <source>
        <dbReference type="PROSITE" id="PS50823"/>
    </source>
</evidence>
<evidence type="ECO:0000256" key="9">
    <source>
        <dbReference type="HAMAP-Rule" id="MF_00367"/>
    </source>
</evidence>
<dbReference type="FunFam" id="3.40.50.300:FF:000094">
    <property type="entry name" value="GTPase Era"/>
    <property type="match status" value="1"/>
</dbReference>
<feature type="domain" description="Era-type G" evidence="13">
    <location>
        <begin position="5"/>
        <end position="176"/>
    </location>
</feature>